<sequence length="139" mass="14800">MNNRKAEFIMTIIGASLGALGVLITAPMLLMIMFVATTSSSGMMSSRTMMHGDDLLGLVFGGGLIVISLLLAIVACLFGFIAAFKLKKGNSVKAWSIALIVIGALCFFSYGWITGVLFLISGIMSLTKLSSDRNSFDDF</sequence>
<keyword evidence="4" id="KW-1185">Reference proteome</keyword>
<dbReference type="Pfam" id="PF13273">
    <property type="entry name" value="DUF4064"/>
    <property type="match status" value="1"/>
</dbReference>
<dbReference type="InterPro" id="IPR025273">
    <property type="entry name" value="DUF4064"/>
</dbReference>
<organism evidence="3 4">
    <name type="scientific">Listeria floridensis FSL S10-1187</name>
    <dbReference type="NCBI Taxonomy" id="1265817"/>
    <lineage>
        <taxon>Bacteria</taxon>
        <taxon>Bacillati</taxon>
        <taxon>Bacillota</taxon>
        <taxon>Bacilli</taxon>
        <taxon>Bacillales</taxon>
        <taxon>Listeriaceae</taxon>
        <taxon>Listeria</taxon>
    </lineage>
</organism>
<proteinExistence type="predicted"/>
<evidence type="ECO:0000256" key="1">
    <source>
        <dbReference type="SAM" id="Phobius"/>
    </source>
</evidence>
<dbReference type="RefSeq" id="WP_036096280.1">
    <property type="nucleotide sequence ID" value="NZ_AODF01000005.1"/>
</dbReference>
<comment type="caution">
    <text evidence="3">The sequence shown here is derived from an EMBL/GenBank/DDBJ whole genome shotgun (WGS) entry which is preliminary data.</text>
</comment>
<evidence type="ECO:0000313" key="3">
    <source>
        <dbReference type="EMBL" id="EUJ33340.1"/>
    </source>
</evidence>
<feature type="domain" description="DUF4064" evidence="2">
    <location>
        <begin position="3"/>
        <end position="109"/>
    </location>
</feature>
<feature type="transmembrane region" description="Helical" evidence="1">
    <location>
        <begin position="55"/>
        <end position="84"/>
    </location>
</feature>
<keyword evidence="1" id="KW-0472">Membrane</keyword>
<evidence type="ECO:0000313" key="4">
    <source>
        <dbReference type="Proteomes" id="UP000019249"/>
    </source>
</evidence>
<accession>A0ABN0RHL5</accession>
<keyword evidence="1" id="KW-1133">Transmembrane helix</keyword>
<dbReference type="EMBL" id="AODF01000005">
    <property type="protein sequence ID" value="EUJ33340.1"/>
    <property type="molecule type" value="Genomic_DNA"/>
</dbReference>
<feature type="transmembrane region" description="Helical" evidence="1">
    <location>
        <begin position="96"/>
        <end position="124"/>
    </location>
</feature>
<evidence type="ECO:0000259" key="2">
    <source>
        <dbReference type="Pfam" id="PF13273"/>
    </source>
</evidence>
<dbReference type="Proteomes" id="UP000019249">
    <property type="component" value="Unassembled WGS sequence"/>
</dbReference>
<keyword evidence="1" id="KW-0812">Transmembrane</keyword>
<protein>
    <recommendedName>
        <fullName evidence="2">DUF4064 domain-containing protein</fullName>
    </recommendedName>
</protein>
<gene>
    <name evidence="3" type="ORF">MFLO_03335</name>
</gene>
<reference evidence="3 4" key="1">
    <citation type="journal article" date="2014" name="Int. J. Syst. Evol. Microbiol.">
        <title>Listeria floridensis sp. nov., Listeria aquatica sp. nov., Listeria cornellensis sp. nov., Listeria riparia sp. nov. and Listeria grandensis sp. nov., from agricultural and natural environments.</title>
        <authorList>
            <person name="den Bakker H.C."/>
            <person name="Warchocki S."/>
            <person name="Wright E.M."/>
            <person name="Allred A.F."/>
            <person name="Ahlstrom C."/>
            <person name="Manuel C.S."/>
            <person name="Stasiewicz M.J."/>
            <person name="Burrell A."/>
            <person name="Roof S."/>
            <person name="Strawn L."/>
            <person name="Fortes E.D."/>
            <person name="Nightingale K.K."/>
            <person name="Kephart D."/>
            <person name="Wiedmann M."/>
        </authorList>
    </citation>
    <scope>NUCLEOTIDE SEQUENCE [LARGE SCALE GENOMIC DNA]</scope>
    <source>
        <strain evidence="3 4">FSL S10-1187</strain>
    </source>
</reference>
<feature type="transmembrane region" description="Helical" evidence="1">
    <location>
        <begin position="12"/>
        <end position="35"/>
    </location>
</feature>
<name>A0ABN0RHL5_9LIST</name>